<dbReference type="KEGG" id="pdis:D8B20_14845"/>
<gene>
    <name evidence="1" type="ORF">D8B20_14845</name>
</gene>
<accession>A0A518XFW3</accession>
<evidence type="ECO:0000313" key="2">
    <source>
        <dbReference type="Proteomes" id="UP000319411"/>
    </source>
</evidence>
<dbReference type="Proteomes" id="UP000319411">
    <property type="component" value="Chromosome"/>
</dbReference>
<evidence type="ECO:0000313" key="1">
    <source>
        <dbReference type="EMBL" id="QDY43075.1"/>
    </source>
</evidence>
<protein>
    <submittedName>
        <fullName evidence="1">Uncharacterized protein</fullName>
    </submittedName>
</protein>
<proteinExistence type="predicted"/>
<reference evidence="1 2" key="1">
    <citation type="submission" date="2018-10" db="EMBL/GenBank/DDBJ databases">
        <title>Genome Sequencing of Pantoea dispersa DSM 32899.</title>
        <authorList>
            <person name="Nawrath M."/>
            <person name="Ottenheim C."/>
            <person name="Wilm A."/>
            <person name="Zimmermann W."/>
            <person name="Wu J.C."/>
        </authorList>
    </citation>
    <scope>NUCLEOTIDE SEQUENCE [LARGE SCALE GENOMIC DNA]</scope>
    <source>
        <strain evidence="1 2">DSM 32899</strain>
    </source>
</reference>
<keyword evidence="2" id="KW-1185">Reference proteome</keyword>
<dbReference type="AlphaFoldDB" id="A0A518XFW3"/>
<sequence length="99" mass="10449">MLFIGRMDSCPALDLPCSLLCSALLCSALLCSALLCSALLCSALLCSALLCSALLCSALLCSALQVLTPYIPVQQGYLLISHRPESRCRSRRSSPLAAD</sequence>
<dbReference type="EMBL" id="CP032702">
    <property type="protein sequence ID" value="QDY43075.1"/>
    <property type="molecule type" value="Genomic_DNA"/>
</dbReference>
<organism evidence="1 2">
    <name type="scientific">Candidatus Pantoea soli</name>
    <dbReference type="NCBI Taxonomy" id="3098669"/>
    <lineage>
        <taxon>Bacteria</taxon>
        <taxon>Pseudomonadati</taxon>
        <taxon>Pseudomonadota</taxon>
        <taxon>Gammaproteobacteria</taxon>
        <taxon>Enterobacterales</taxon>
        <taxon>Erwiniaceae</taxon>
        <taxon>Pantoea</taxon>
    </lineage>
</organism>
<name>A0A518XFW3_9GAMM</name>